<name>A0AAW0WMK3_CHEQU</name>
<evidence type="ECO:0000313" key="6">
    <source>
        <dbReference type="Proteomes" id="UP001445076"/>
    </source>
</evidence>
<feature type="region of interest" description="Disordered" evidence="3">
    <location>
        <begin position="549"/>
        <end position="614"/>
    </location>
</feature>
<dbReference type="PROSITE" id="PS50877">
    <property type="entry name" value="GOLOCO"/>
    <property type="match status" value="1"/>
</dbReference>
<gene>
    <name evidence="5" type="ORF">OTU49_006619</name>
</gene>
<dbReference type="PANTHER" id="PTHR15711:SF32">
    <property type="entry name" value="RAP GTPASE ACTIVATING PROTEIN 1, ISOFORM H"/>
    <property type="match status" value="1"/>
</dbReference>
<comment type="caution">
    <text evidence="5">The sequence shown here is derived from an EMBL/GenBank/DDBJ whole genome shotgun (WGS) entry which is preliminary data.</text>
</comment>
<evidence type="ECO:0000259" key="4">
    <source>
        <dbReference type="PROSITE" id="PS50085"/>
    </source>
</evidence>
<dbReference type="Pfam" id="PF21022">
    <property type="entry name" value="Rap-GAP_dimer"/>
    <property type="match status" value="1"/>
</dbReference>
<dbReference type="InterPro" id="IPR050989">
    <property type="entry name" value="Rap1_Ran_GAP"/>
</dbReference>
<reference evidence="5 6" key="1">
    <citation type="journal article" date="2024" name="BMC Genomics">
        <title>Genome assembly of redclaw crayfish (Cherax quadricarinatus) provides insights into its immune adaptation and hypoxia tolerance.</title>
        <authorList>
            <person name="Liu Z."/>
            <person name="Zheng J."/>
            <person name="Li H."/>
            <person name="Fang K."/>
            <person name="Wang S."/>
            <person name="He J."/>
            <person name="Zhou D."/>
            <person name="Weng S."/>
            <person name="Chi M."/>
            <person name="Gu Z."/>
            <person name="He J."/>
            <person name="Li F."/>
            <person name="Wang M."/>
        </authorList>
    </citation>
    <scope>NUCLEOTIDE SEQUENCE [LARGE SCALE GENOMIC DNA]</scope>
    <source>
        <strain evidence="5">ZL_2023a</strain>
    </source>
</reference>
<proteinExistence type="predicted"/>
<dbReference type="PANTHER" id="PTHR15711">
    <property type="entry name" value="RAP GTPASE-ACTIVATING PROTEIN"/>
    <property type="match status" value="1"/>
</dbReference>
<dbReference type="PROSITE" id="PS50085">
    <property type="entry name" value="RAPGAP"/>
    <property type="match status" value="1"/>
</dbReference>
<feature type="region of interest" description="Disordered" evidence="3">
    <location>
        <begin position="96"/>
        <end position="123"/>
    </location>
</feature>
<dbReference type="Gene3D" id="6.10.140.210">
    <property type="match status" value="1"/>
</dbReference>
<feature type="coiled-coil region" evidence="2">
    <location>
        <begin position="647"/>
        <end position="681"/>
    </location>
</feature>
<dbReference type="SUPFAM" id="SSF111347">
    <property type="entry name" value="Rap/Ran-GAP"/>
    <property type="match status" value="1"/>
</dbReference>
<dbReference type="GO" id="GO:0005096">
    <property type="term" value="F:GTPase activator activity"/>
    <property type="evidence" value="ECO:0007669"/>
    <property type="project" value="UniProtKB-KW"/>
</dbReference>
<dbReference type="GO" id="GO:0005737">
    <property type="term" value="C:cytoplasm"/>
    <property type="evidence" value="ECO:0007669"/>
    <property type="project" value="TreeGrafter"/>
</dbReference>
<organism evidence="5 6">
    <name type="scientific">Cherax quadricarinatus</name>
    <name type="common">Australian red claw crayfish</name>
    <dbReference type="NCBI Taxonomy" id="27406"/>
    <lineage>
        <taxon>Eukaryota</taxon>
        <taxon>Metazoa</taxon>
        <taxon>Ecdysozoa</taxon>
        <taxon>Arthropoda</taxon>
        <taxon>Crustacea</taxon>
        <taxon>Multicrustacea</taxon>
        <taxon>Malacostraca</taxon>
        <taxon>Eumalacostraca</taxon>
        <taxon>Eucarida</taxon>
        <taxon>Decapoda</taxon>
        <taxon>Pleocyemata</taxon>
        <taxon>Astacidea</taxon>
        <taxon>Parastacoidea</taxon>
        <taxon>Parastacidae</taxon>
        <taxon>Cherax</taxon>
    </lineage>
</organism>
<feature type="compositionally biased region" description="Low complexity" evidence="3">
    <location>
        <begin position="550"/>
        <end position="576"/>
    </location>
</feature>
<evidence type="ECO:0000256" key="2">
    <source>
        <dbReference type="SAM" id="Coils"/>
    </source>
</evidence>
<dbReference type="Pfam" id="PF02145">
    <property type="entry name" value="Rap_GAP"/>
    <property type="match status" value="1"/>
</dbReference>
<dbReference type="InterPro" id="IPR035974">
    <property type="entry name" value="Rap/Ran-GAP_sf"/>
</dbReference>
<dbReference type="InterPro" id="IPR000331">
    <property type="entry name" value="Rap/Ran_GAP_dom"/>
</dbReference>
<keyword evidence="6" id="KW-1185">Reference proteome</keyword>
<keyword evidence="1" id="KW-0343">GTPase activation</keyword>
<dbReference type="EMBL" id="JARKIK010000054">
    <property type="protein sequence ID" value="KAK8733395.1"/>
    <property type="molecule type" value="Genomic_DNA"/>
</dbReference>
<sequence>MVLLTDTSTNMDDTNKIRTNVHVMNEKNKRKNDVNDTHIIENEGSKAVDGGLYTASGAGGDDRMRGETTGDYMLDLLERMSNYRIDDQRCSLPHLAHHTQQQGMREGPGKPPPDKDEAPSRTSSRIRLEEVLAQPGPYPQVVLPSSGTYWDEHAMDADHHYLTNNSNKFETDETATYYRRYFLGNEHWTFFGEDEVHGPVVVTYKREVISSQENFRVLLRLKSGTHHATIINLGDYPTPAKMVKRLKEELTVERFYPVVTPEGPELILAYDEHVLKNHFKFGLIYQRFGQTMEEQLFSNRCHVAALEEFLCLMGQRVKLKDHEGFKGGLDTQFGQTGEESIYEKFREKEIMFHVSTLLPYKENDPQQLERKRHIGNDMVAIVFQETNTPFAPDMIASHFLHAYIVVQPIEPCTPNTRYRVSVTARSDVPFFGPTLPPTSTFEKSPHFKEFLLTKLINAEIACYKAERFAKLEMRTRSSLLCALVDDLRMKTNEFLGVTKVPETPKVETTGNKFREIVRSVLIGRKNPDTPGMLKKPIINNTNTLVAVTPASARSKGSGSSSGARTPTSSPDTTPNTMALSESDDSSLNSMDIDGHPHPLNEDSDTGLESMSSAETPHKLSLQCPLCGNNEDGVCALHADPETIMRQVETLKHEINKLKCDKLDLLRQNVTCQREIKKLKEKELKLGGELTSATKEIVRLQSLLKDLGTGQVSAV</sequence>
<accession>A0AAW0WMK3</accession>
<evidence type="ECO:0000256" key="3">
    <source>
        <dbReference type="SAM" id="MobiDB-lite"/>
    </source>
</evidence>
<dbReference type="Gene3D" id="3.40.50.11210">
    <property type="entry name" value="Rap/Ran-GAP"/>
    <property type="match status" value="1"/>
</dbReference>
<dbReference type="FunFam" id="3.40.50.11210:FF:000001">
    <property type="entry name" value="Ral GTPase-activating protein subunit alpha-1 isoform 1"/>
    <property type="match status" value="1"/>
</dbReference>
<evidence type="ECO:0000313" key="5">
    <source>
        <dbReference type="EMBL" id="KAK8733395.1"/>
    </source>
</evidence>
<evidence type="ECO:0000256" key="1">
    <source>
        <dbReference type="ARBA" id="ARBA00022468"/>
    </source>
</evidence>
<dbReference type="Proteomes" id="UP001445076">
    <property type="component" value="Unassembled WGS sequence"/>
</dbReference>
<dbReference type="InterPro" id="IPR003109">
    <property type="entry name" value="GoLoco_motif"/>
</dbReference>
<dbReference type="GO" id="GO:0051056">
    <property type="term" value="P:regulation of small GTPase mediated signal transduction"/>
    <property type="evidence" value="ECO:0007669"/>
    <property type="project" value="InterPro"/>
</dbReference>
<keyword evidence="2" id="KW-0175">Coiled coil</keyword>
<feature type="domain" description="Rap-GAP" evidence="4">
    <location>
        <begin position="267"/>
        <end position="483"/>
    </location>
</feature>
<protein>
    <recommendedName>
        <fullName evidence="4">Rap-GAP domain-containing protein</fullName>
    </recommendedName>
</protein>
<dbReference type="AlphaFoldDB" id="A0AAW0WMK3"/>